<dbReference type="GO" id="GO:0004984">
    <property type="term" value="F:olfactory receptor activity"/>
    <property type="evidence" value="ECO:0007669"/>
    <property type="project" value="InterPro"/>
</dbReference>
<keyword evidence="4 10" id="KW-0812">Transmembrane</keyword>
<gene>
    <name evidence="11" type="ORF">PUN28_019692</name>
</gene>
<keyword evidence="5 10" id="KW-0552">Olfaction</keyword>
<dbReference type="GO" id="GO:0007165">
    <property type="term" value="P:signal transduction"/>
    <property type="evidence" value="ECO:0007669"/>
    <property type="project" value="UniProtKB-KW"/>
</dbReference>
<evidence type="ECO:0000256" key="4">
    <source>
        <dbReference type="ARBA" id="ARBA00022692"/>
    </source>
</evidence>
<dbReference type="PANTHER" id="PTHR21137">
    <property type="entry name" value="ODORANT RECEPTOR"/>
    <property type="match status" value="1"/>
</dbReference>
<dbReference type="Pfam" id="PF02949">
    <property type="entry name" value="7tm_6"/>
    <property type="match status" value="1"/>
</dbReference>
<dbReference type="EMBL" id="JADYXP020000026">
    <property type="protein sequence ID" value="KAL0100542.1"/>
    <property type="molecule type" value="Genomic_DNA"/>
</dbReference>
<dbReference type="GO" id="GO:0005886">
    <property type="term" value="C:plasma membrane"/>
    <property type="evidence" value="ECO:0007669"/>
    <property type="project" value="UniProtKB-SubCell"/>
</dbReference>
<dbReference type="InterPro" id="IPR004117">
    <property type="entry name" value="7tm6_olfct_rcpt"/>
</dbReference>
<evidence type="ECO:0000256" key="6">
    <source>
        <dbReference type="ARBA" id="ARBA00022989"/>
    </source>
</evidence>
<evidence type="ECO:0000256" key="8">
    <source>
        <dbReference type="ARBA" id="ARBA00023170"/>
    </source>
</evidence>
<accession>A0AAW2EFW6</accession>
<keyword evidence="12" id="KW-1185">Reference proteome</keyword>
<feature type="transmembrane region" description="Helical" evidence="10">
    <location>
        <begin position="125"/>
        <end position="149"/>
    </location>
</feature>
<keyword evidence="8 10" id="KW-0675">Receptor</keyword>
<name>A0AAW2EFW6_9HYME</name>
<proteinExistence type="inferred from homology"/>
<organism evidence="11 12">
    <name type="scientific">Cardiocondyla obscurior</name>
    <dbReference type="NCBI Taxonomy" id="286306"/>
    <lineage>
        <taxon>Eukaryota</taxon>
        <taxon>Metazoa</taxon>
        <taxon>Ecdysozoa</taxon>
        <taxon>Arthropoda</taxon>
        <taxon>Hexapoda</taxon>
        <taxon>Insecta</taxon>
        <taxon>Pterygota</taxon>
        <taxon>Neoptera</taxon>
        <taxon>Endopterygota</taxon>
        <taxon>Hymenoptera</taxon>
        <taxon>Apocrita</taxon>
        <taxon>Aculeata</taxon>
        <taxon>Formicoidea</taxon>
        <taxon>Formicidae</taxon>
        <taxon>Myrmicinae</taxon>
        <taxon>Cardiocondyla</taxon>
    </lineage>
</organism>
<feature type="transmembrane region" description="Helical" evidence="10">
    <location>
        <begin position="183"/>
        <end position="211"/>
    </location>
</feature>
<evidence type="ECO:0000256" key="3">
    <source>
        <dbReference type="ARBA" id="ARBA00022606"/>
    </source>
</evidence>
<comment type="subcellular location">
    <subcellularLocation>
        <location evidence="1 10">Cell membrane</location>
        <topology evidence="1 10">Multi-pass membrane protein</topology>
    </subcellularLocation>
</comment>
<keyword evidence="9 10" id="KW-0807">Transducer</keyword>
<evidence type="ECO:0000256" key="10">
    <source>
        <dbReference type="RuleBase" id="RU351113"/>
    </source>
</evidence>
<dbReference type="PANTHER" id="PTHR21137:SF35">
    <property type="entry name" value="ODORANT RECEPTOR 19A-RELATED"/>
    <property type="match status" value="1"/>
</dbReference>
<keyword evidence="2" id="KW-1003">Cell membrane</keyword>
<dbReference type="GO" id="GO:0005549">
    <property type="term" value="F:odorant binding"/>
    <property type="evidence" value="ECO:0007669"/>
    <property type="project" value="InterPro"/>
</dbReference>
<evidence type="ECO:0000256" key="7">
    <source>
        <dbReference type="ARBA" id="ARBA00023136"/>
    </source>
</evidence>
<dbReference type="Proteomes" id="UP001430953">
    <property type="component" value="Unassembled WGS sequence"/>
</dbReference>
<comment type="similarity">
    <text evidence="10">Belongs to the insect chemoreceptor superfamily. Heteromeric odorant receptor channel (TC 1.A.69) family.</text>
</comment>
<keyword evidence="3 10" id="KW-0716">Sensory transduction</keyword>
<keyword evidence="6 10" id="KW-1133">Transmembrane helix</keyword>
<keyword evidence="7 10" id="KW-0472">Membrane</keyword>
<evidence type="ECO:0000256" key="5">
    <source>
        <dbReference type="ARBA" id="ARBA00022725"/>
    </source>
</evidence>
<comment type="caution">
    <text evidence="10">Lacks conserved residue(s) required for the propagation of feature annotation.</text>
</comment>
<comment type="caution">
    <text evidence="11">The sequence shown here is derived from an EMBL/GenBank/DDBJ whole genome shotgun (WGS) entry which is preliminary data.</text>
</comment>
<evidence type="ECO:0000256" key="1">
    <source>
        <dbReference type="ARBA" id="ARBA00004651"/>
    </source>
</evidence>
<evidence type="ECO:0000313" key="11">
    <source>
        <dbReference type="EMBL" id="KAL0100542.1"/>
    </source>
</evidence>
<dbReference type="AlphaFoldDB" id="A0AAW2EFW6"/>
<protein>
    <recommendedName>
        <fullName evidence="10">Odorant receptor</fullName>
    </recommendedName>
</protein>
<evidence type="ECO:0000313" key="12">
    <source>
        <dbReference type="Proteomes" id="UP001430953"/>
    </source>
</evidence>
<reference evidence="11 12" key="1">
    <citation type="submission" date="2023-03" db="EMBL/GenBank/DDBJ databases">
        <title>High recombination rates correlate with genetic variation in Cardiocondyla obscurior ants.</title>
        <authorList>
            <person name="Errbii M."/>
        </authorList>
    </citation>
    <scope>NUCLEOTIDE SEQUENCE [LARGE SCALE GENOMIC DNA]</scope>
    <source>
        <strain evidence="11">Alpha-2009</strain>
        <tissue evidence="11">Whole body</tissue>
    </source>
</reference>
<sequence length="351" mass="40487">MKNLKPTYQVHVHIIIAIIATKETIVNTVIPIIDMIAEDWEKSENAEEKNIMIRRVQTARPIIIFAYIITAVGCLFIIVFPRLGMSIRVISNITDPGRLLPLQPHYIFDVTTQRLLYELTYISQVIYIGLGVVSYIGIDHFLALLIFHISGQLDIIKNRLIHLNKYINSRNMLRKCIKQHIRLLRIIAIIEDTYNITLLSLFAYFAIYFALLGFRIITLFNEGNDLSLTRFIFFVAAITNLFGTLCLYCIMGEFLVAQCNGIYYAAYSNEWYSADPKLVQDLLILLIRGTKPIYLTAGKMFPLTVTTFFNVRLLILFPLSEHLYFSLLTSYYFVVLKHHDVCNVVRKNLIG</sequence>
<evidence type="ECO:0000256" key="9">
    <source>
        <dbReference type="ARBA" id="ARBA00023224"/>
    </source>
</evidence>
<evidence type="ECO:0000256" key="2">
    <source>
        <dbReference type="ARBA" id="ARBA00022475"/>
    </source>
</evidence>
<feature type="transmembrane region" description="Helical" evidence="10">
    <location>
        <begin position="62"/>
        <end position="80"/>
    </location>
</feature>
<feature type="transmembrane region" description="Helical" evidence="10">
    <location>
        <begin position="231"/>
        <end position="250"/>
    </location>
</feature>